<evidence type="ECO:0000256" key="2">
    <source>
        <dbReference type="PROSITE-ProRule" id="PRU00169"/>
    </source>
</evidence>
<dbReference type="Pfam" id="PF00072">
    <property type="entry name" value="Response_reg"/>
    <property type="match status" value="1"/>
</dbReference>
<feature type="modified residue" description="4-aspartylphosphate" evidence="2">
    <location>
        <position position="129"/>
    </location>
</feature>
<accession>A0A2H5XB25</accession>
<comment type="caution">
    <text evidence="4">The sequence shown here is derived from an EMBL/GenBank/DDBJ whole genome shotgun (WGS) entry which is preliminary data.</text>
</comment>
<organism evidence="4 5">
    <name type="scientific">Candidatus Fervidibacter japonicus</name>
    <dbReference type="NCBI Taxonomy" id="2035412"/>
    <lineage>
        <taxon>Bacteria</taxon>
        <taxon>Candidatus Fervidibacterota</taxon>
        <taxon>Candidatus Fervidibacter</taxon>
    </lineage>
</organism>
<dbReference type="GO" id="GO:0003677">
    <property type="term" value="F:DNA binding"/>
    <property type="evidence" value="ECO:0007669"/>
    <property type="project" value="InterPro"/>
</dbReference>
<dbReference type="PROSITE" id="PS50110">
    <property type="entry name" value="RESPONSE_REGULATORY"/>
    <property type="match status" value="1"/>
</dbReference>
<reference evidence="5" key="1">
    <citation type="submission" date="2017-09" db="EMBL/GenBank/DDBJ databases">
        <title>Metaegenomics of thermophilic ammonia-oxidizing enrichment culture.</title>
        <authorList>
            <person name="Kato S."/>
            <person name="Suzuki K."/>
        </authorList>
    </citation>
    <scope>NUCLEOTIDE SEQUENCE [LARGE SCALE GENOMIC DNA]</scope>
</reference>
<dbReference type="Pfam" id="PF12728">
    <property type="entry name" value="HTH_17"/>
    <property type="match status" value="1"/>
</dbReference>
<dbReference type="InterPro" id="IPR050595">
    <property type="entry name" value="Bact_response_regulator"/>
</dbReference>
<evidence type="ECO:0000259" key="3">
    <source>
        <dbReference type="PROSITE" id="PS50110"/>
    </source>
</evidence>
<dbReference type="SUPFAM" id="SSF52172">
    <property type="entry name" value="CheY-like"/>
    <property type="match status" value="1"/>
</dbReference>
<dbReference type="PANTHER" id="PTHR44591">
    <property type="entry name" value="STRESS RESPONSE REGULATOR PROTEIN 1"/>
    <property type="match status" value="1"/>
</dbReference>
<evidence type="ECO:0000313" key="5">
    <source>
        <dbReference type="Proteomes" id="UP000236173"/>
    </source>
</evidence>
<dbReference type="GO" id="GO:0000160">
    <property type="term" value="P:phosphorelay signal transduction system"/>
    <property type="evidence" value="ECO:0007669"/>
    <property type="project" value="InterPro"/>
</dbReference>
<name>A0A2H5XB25_9BACT</name>
<dbReference type="CDD" id="cd00156">
    <property type="entry name" value="REC"/>
    <property type="match status" value="1"/>
</dbReference>
<keyword evidence="1 2" id="KW-0597">Phosphoprotein</keyword>
<dbReference type="InterPro" id="IPR001789">
    <property type="entry name" value="Sig_transdc_resp-reg_receiver"/>
</dbReference>
<dbReference type="Gene3D" id="3.40.50.2300">
    <property type="match status" value="1"/>
</dbReference>
<dbReference type="EMBL" id="BEHT01000010">
    <property type="protein sequence ID" value="GBC98396.1"/>
    <property type="molecule type" value="Genomic_DNA"/>
</dbReference>
<gene>
    <name evidence="4" type="primary">luxO</name>
    <name evidence="4" type="ORF">HRbin17_00908</name>
</gene>
<dbReference type="SMART" id="SM00448">
    <property type="entry name" value="REC"/>
    <property type="match status" value="1"/>
</dbReference>
<sequence>MATRQRRWDLPLIEMNNAEEGERMMDVEDVARYLNLHMMTVYRMLQSGVLPARKVGGRWRVNKKELDEWLENYTGGSRKLVLVVDDDPAIGRLFKRALQHERCTVDVVQRGEDAVKRIKERDYDLIFLDLVLPDMDGAKTFAQIRKIDPEAHVVLMTGYPDSELVGEAMKHGAISLLIKPVPIGEIRRLVRNFKKRLPRQAFQKIKG</sequence>
<dbReference type="InterPro" id="IPR041657">
    <property type="entry name" value="HTH_17"/>
</dbReference>
<proteinExistence type="predicted"/>
<dbReference type="InterPro" id="IPR011006">
    <property type="entry name" value="CheY-like_superfamily"/>
</dbReference>
<dbReference type="NCBIfam" id="TIGR01764">
    <property type="entry name" value="excise"/>
    <property type="match status" value="1"/>
</dbReference>
<dbReference type="PANTHER" id="PTHR44591:SF3">
    <property type="entry name" value="RESPONSE REGULATORY DOMAIN-CONTAINING PROTEIN"/>
    <property type="match status" value="1"/>
</dbReference>
<feature type="domain" description="Response regulatory" evidence="3">
    <location>
        <begin position="80"/>
        <end position="194"/>
    </location>
</feature>
<dbReference type="Proteomes" id="UP000236173">
    <property type="component" value="Unassembled WGS sequence"/>
</dbReference>
<evidence type="ECO:0000256" key="1">
    <source>
        <dbReference type="ARBA" id="ARBA00022553"/>
    </source>
</evidence>
<dbReference type="InterPro" id="IPR010093">
    <property type="entry name" value="SinI_DNA-bd"/>
</dbReference>
<evidence type="ECO:0000313" key="4">
    <source>
        <dbReference type="EMBL" id="GBC98396.1"/>
    </source>
</evidence>
<dbReference type="SUPFAM" id="SSF46955">
    <property type="entry name" value="Putative DNA-binding domain"/>
    <property type="match status" value="1"/>
</dbReference>
<dbReference type="InterPro" id="IPR009061">
    <property type="entry name" value="DNA-bd_dom_put_sf"/>
</dbReference>
<protein>
    <submittedName>
        <fullName evidence="4">Regulatory protein LuxO</fullName>
    </submittedName>
</protein>
<dbReference type="AlphaFoldDB" id="A0A2H5XB25"/>